<dbReference type="AlphaFoldDB" id="A0A8J9ZST7"/>
<dbReference type="Proteomes" id="UP000838412">
    <property type="component" value="Chromosome 4"/>
</dbReference>
<dbReference type="OrthoDB" id="1104827at2759"/>
<organism evidence="1 2">
    <name type="scientific">Branchiostoma lanceolatum</name>
    <name type="common">Common lancelet</name>
    <name type="synonym">Amphioxus lanceolatum</name>
    <dbReference type="NCBI Taxonomy" id="7740"/>
    <lineage>
        <taxon>Eukaryota</taxon>
        <taxon>Metazoa</taxon>
        <taxon>Chordata</taxon>
        <taxon>Cephalochordata</taxon>
        <taxon>Leptocardii</taxon>
        <taxon>Amphioxiformes</taxon>
        <taxon>Branchiostomatidae</taxon>
        <taxon>Branchiostoma</taxon>
    </lineage>
</organism>
<gene>
    <name evidence="1" type="primary">DAAM2</name>
    <name evidence="1" type="ORF">BLAG_LOCUS16813</name>
</gene>
<reference evidence="1" key="1">
    <citation type="submission" date="2022-01" db="EMBL/GenBank/DDBJ databases">
        <authorList>
            <person name="Braso-Vives M."/>
        </authorList>
    </citation>
    <scope>NUCLEOTIDE SEQUENCE</scope>
</reference>
<protein>
    <submittedName>
        <fullName evidence="1">DAAM2 protein</fullName>
    </submittedName>
</protein>
<sequence>MPVVVSTGDEAMPRKKRGGCCSCLGGNDEAPEITYALDNGIALHPVEMAIPPMPPPDELNVKFNELVVTLIGGLPAAVQIRGCFRSVSGQGLQKHSLDARLFPGVEHSQSLVMVGTSDRGSPGLTSAERFRLCAALPTIKSADRSDELDLTAPYRQNMLNLPPEKKWQLYCSKKRWQREYCMFPPLSRQWLTACGAQSGCHRDDWGK</sequence>
<keyword evidence="2" id="KW-1185">Reference proteome</keyword>
<proteinExistence type="predicted"/>
<accession>A0A8J9ZST7</accession>
<dbReference type="EMBL" id="OV696689">
    <property type="protein sequence ID" value="CAH1261375.1"/>
    <property type="molecule type" value="Genomic_DNA"/>
</dbReference>
<name>A0A8J9ZST7_BRALA</name>
<evidence type="ECO:0000313" key="1">
    <source>
        <dbReference type="EMBL" id="CAH1261375.1"/>
    </source>
</evidence>
<evidence type="ECO:0000313" key="2">
    <source>
        <dbReference type="Proteomes" id="UP000838412"/>
    </source>
</evidence>